<dbReference type="Proteomes" id="UP000677913">
    <property type="component" value="Unassembled WGS sequence"/>
</dbReference>
<evidence type="ECO:0000256" key="2">
    <source>
        <dbReference type="ARBA" id="ARBA00010139"/>
    </source>
</evidence>
<dbReference type="GO" id="GO:0016709">
    <property type="term" value="F:oxidoreductase activity, acting on paired donors, with incorporation or reduction of molecular oxygen, NAD(P)H as one donor, and incorporation of one atom of oxygen"/>
    <property type="evidence" value="ECO:0007669"/>
    <property type="project" value="UniProtKB-ARBA"/>
</dbReference>
<keyword evidence="4" id="KW-0274">FAD</keyword>
<evidence type="ECO:0000313" key="10">
    <source>
        <dbReference type="Proteomes" id="UP000677913"/>
    </source>
</evidence>
<keyword evidence="3" id="KW-0285">Flavoprotein</keyword>
<name>A0A8J7WVU3_9ACTN</name>
<gene>
    <name evidence="9" type="ORF">KGA66_23745</name>
</gene>
<dbReference type="NCBIfam" id="NF045818">
    <property type="entry name" value="Neo-PentlctneDsynPtlE"/>
    <property type="match status" value="1"/>
</dbReference>
<reference evidence="9" key="1">
    <citation type="submission" date="2021-04" db="EMBL/GenBank/DDBJ databases">
        <title>Genome based classification of Actinospica acidithermotolerans sp. nov., an actinobacterium isolated from an Indonesian hot spring.</title>
        <authorList>
            <person name="Kusuma A.B."/>
            <person name="Putra K.E."/>
            <person name="Nafisah S."/>
            <person name="Loh J."/>
            <person name="Nouioui I."/>
            <person name="Goodfellow M."/>
        </authorList>
    </citation>
    <scope>NUCLEOTIDE SEQUENCE</scope>
    <source>
        <strain evidence="9">DSM 45618</strain>
    </source>
</reference>
<evidence type="ECO:0000256" key="1">
    <source>
        <dbReference type="ARBA" id="ARBA00001974"/>
    </source>
</evidence>
<protein>
    <submittedName>
        <fullName evidence="9">NAD(P)/FAD-dependent oxidoreductase</fullName>
    </submittedName>
</protein>
<comment type="caution">
    <text evidence="9">The sequence shown here is derived from an EMBL/GenBank/DDBJ whole genome shotgun (WGS) entry which is preliminary data.</text>
</comment>
<dbReference type="FunFam" id="3.50.50.60:FF:000314">
    <property type="entry name" value="Baeyer-Villiger monooxygenase"/>
    <property type="match status" value="1"/>
</dbReference>
<proteinExistence type="inferred from homology"/>
<dbReference type="PANTHER" id="PTHR43098">
    <property type="entry name" value="L-ORNITHINE N(5)-MONOOXYGENASE-RELATED"/>
    <property type="match status" value="1"/>
</dbReference>
<dbReference type="FunFam" id="3.50.50.60:FF:000341">
    <property type="entry name" value="Baeyer-Villiger monooxygenase"/>
    <property type="match status" value="1"/>
</dbReference>
<dbReference type="InterPro" id="IPR050775">
    <property type="entry name" value="FAD-binding_Monooxygenases"/>
</dbReference>
<evidence type="ECO:0000256" key="5">
    <source>
        <dbReference type="ARBA" id="ARBA00022857"/>
    </source>
</evidence>
<evidence type="ECO:0000256" key="3">
    <source>
        <dbReference type="ARBA" id="ARBA00022630"/>
    </source>
</evidence>
<dbReference type="PANTHER" id="PTHR43098:SF4">
    <property type="entry name" value="BLR3857 PROTEIN"/>
    <property type="match status" value="1"/>
</dbReference>
<evidence type="ECO:0000256" key="7">
    <source>
        <dbReference type="ARBA" id="ARBA00023033"/>
    </source>
</evidence>
<dbReference type="EMBL" id="JAGSXH010000119">
    <property type="protein sequence ID" value="MBS2966079.1"/>
    <property type="molecule type" value="Genomic_DNA"/>
</dbReference>
<feature type="compositionally biased region" description="Basic and acidic residues" evidence="8">
    <location>
        <begin position="11"/>
        <end position="21"/>
    </location>
</feature>
<comment type="cofactor">
    <cofactor evidence="1">
        <name>FAD</name>
        <dbReference type="ChEBI" id="CHEBI:57692"/>
    </cofactor>
</comment>
<dbReference type="AlphaFoldDB" id="A0A8J7WVU3"/>
<keyword evidence="7" id="KW-0503">Monooxygenase</keyword>
<evidence type="ECO:0000256" key="8">
    <source>
        <dbReference type="SAM" id="MobiDB-lite"/>
    </source>
</evidence>
<evidence type="ECO:0000256" key="4">
    <source>
        <dbReference type="ARBA" id="ARBA00022827"/>
    </source>
</evidence>
<dbReference type="InterPro" id="IPR054972">
    <property type="entry name" value="Neo-PentlctneDsynPtlE"/>
</dbReference>
<feature type="region of interest" description="Disordered" evidence="8">
    <location>
        <begin position="1"/>
        <end position="21"/>
    </location>
</feature>
<dbReference type="Gene3D" id="3.50.50.60">
    <property type="entry name" value="FAD/NAD(P)-binding domain"/>
    <property type="match status" value="2"/>
</dbReference>
<keyword evidence="10" id="KW-1185">Reference proteome</keyword>
<dbReference type="Pfam" id="PF13450">
    <property type="entry name" value="NAD_binding_8"/>
    <property type="match status" value="1"/>
</dbReference>
<organism evidence="9 10">
    <name type="scientific">Actinocrinis puniceicyclus</name>
    <dbReference type="NCBI Taxonomy" id="977794"/>
    <lineage>
        <taxon>Bacteria</taxon>
        <taxon>Bacillati</taxon>
        <taxon>Actinomycetota</taxon>
        <taxon>Actinomycetes</taxon>
        <taxon>Catenulisporales</taxon>
        <taxon>Actinospicaceae</taxon>
        <taxon>Actinocrinis</taxon>
    </lineage>
</organism>
<comment type="similarity">
    <text evidence="2">Belongs to the FAD-binding monooxygenase family.</text>
</comment>
<dbReference type="SUPFAM" id="SSF51905">
    <property type="entry name" value="FAD/NAD(P)-binding domain"/>
    <property type="match status" value="1"/>
</dbReference>
<accession>A0A8J7WVU3</accession>
<evidence type="ECO:0000313" key="9">
    <source>
        <dbReference type="EMBL" id="MBS2966079.1"/>
    </source>
</evidence>
<dbReference type="InterPro" id="IPR036188">
    <property type="entry name" value="FAD/NAD-bd_sf"/>
</dbReference>
<evidence type="ECO:0000256" key="6">
    <source>
        <dbReference type="ARBA" id="ARBA00023002"/>
    </source>
</evidence>
<keyword evidence="5" id="KW-0521">NADP</keyword>
<keyword evidence="6" id="KW-0560">Oxidoreductase</keyword>
<sequence>PFPRGGAVARPEGDERSDEALRIDLEAVREKYRQERDKRTAGRTYQFARGEFSRYAHDPYTEPRQREPLRDEVDVAVVGAGIGGLLTGARLRQETGLDRIRLIDEAGDVGGTWYWNRFPGVRCDVESYIYMPLLEELGTIPTEKYATGPEILAHLKRIAREYDLYRDALFQTVVTELRWDEAAGRWLVSTDRGDLIRARYVAMSIGLMHRPKLPGLPGLETFAGHSFHTSRWDFDYTGGDSTGGLTRLKDKTVGVIGTGSTTIQIAPHLAEWAERLFLFQRTPAAVDVRGNRPTPPDWAQSLEPGWQQRRMENFHALTSGVPQDEDLVQDRWTQTTAKLAAAILPTGDAGGDPRQRALAAERADFLKMEELRARVDSVVADPATAAALKPYYRLYCKRPCFHDGYLQTFNRPNVTLVDTQGRGVQRLTPAGVVANGREYPLDCLIFATGYEHEFAVPYTVRAGYDIIGRDGVRLSQKWADGARTLHGLQVNGFPNCFILSKVQAGRHVNIAYMLGEQTRHLAYIVGCVEQRGHRVVEACESAEKEWVEEILRLAANDLDFLENCTPGLYNNEGDPKGMPLLNSSYGGGSVQFVNILRRWRAAGDLAGLELR</sequence>
<feature type="non-terminal residue" evidence="9">
    <location>
        <position position="1"/>
    </location>
</feature>